<name>A0ACB0LNA5_TRIPR</name>
<comment type="caution">
    <text evidence="1">The sequence shown here is derived from an EMBL/GenBank/DDBJ whole genome shotgun (WGS) entry which is preliminary data.</text>
</comment>
<evidence type="ECO:0000313" key="1">
    <source>
        <dbReference type="EMBL" id="CAJ2669849.1"/>
    </source>
</evidence>
<organism evidence="1 2">
    <name type="scientific">Trifolium pratense</name>
    <name type="common">Red clover</name>
    <dbReference type="NCBI Taxonomy" id="57577"/>
    <lineage>
        <taxon>Eukaryota</taxon>
        <taxon>Viridiplantae</taxon>
        <taxon>Streptophyta</taxon>
        <taxon>Embryophyta</taxon>
        <taxon>Tracheophyta</taxon>
        <taxon>Spermatophyta</taxon>
        <taxon>Magnoliopsida</taxon>
        <taxon>eudicotyledons</taxon>
        <taxon>Gunneridae</taxon>
        <taxon>Pentapetalae</taxon>
        <taxon>rosids</taxon>
        <taxon>fabids</taxon>
        <taxon>Fabales</taxon>
        <taxon>Fabaceae</taxon>
        <taxon>Papilionoideae</taxon>
        <taxon>50 kb inversion clade</taxon>
        <taxon>NPAAA clade</taxon>
        <taxon>Hologalegina</taxon>
        <taxon>IRL clade</taxon>
        <taxon>Trifolieae</taxon>
        <taxon>Trifolium</taxon>
    </lineage>
</organism>
<keyword evidence="2" id="KW-1185">Reference proteome</keyword>
<evidence type="ECO:0000313" key="2">
    <source>
        <dbReference type="Proteomes" id="UP001177021"/>
    </source>
</evidence>
<sequence>MAAPVLANDSDAVRKEYNIVHNQDTECISISHIYKQTLLSRFNFMKGYKIITVEKRHSIRKSKDAYLLSRDEIRSYRRNYQFLHIGLVQFSISSNSLRNNVESFPLSVCLRDSKYPNYQDSILVSIDSDLCVSNGNMNFNWFPNFSSSLSVLVNSNNGLVVTIDPEDDSVFLDIKYRVYFKLMKTSLKPDYLFDNPVLEVNTEKVNVIVPKISDQS</sequence>
<proteinExistence type="predicted"/>
<dbReference type="EMBL" id="CASHSV030000615">
    <property type="protein sequence ID" value="CAJ2669849.1"/>
    <property type="molecule type" value="Genomic_DNA"/>
</dbReference>
<gene>
    <name evidence="1" type="ORF">MILVUS5_LOCUS33982</name>
</gene>
<reference evidence="1" key="1">
    <citation type="submission" date="2023-10" db="EMBL/GenBank/DDBJ databases">
        <authorList>
            <person name="Rodriguez Cubillos JULIANA M."/>
            <person name="De Vega J."/>
        </authorList>
    </citation>
    <scope>NUCLEOTIDE SEQUENCE</scope>
</reference>
<protein>
    <submittedName>
        <fullName evidence="1">Uncharacterized protein</fullName>
    </submittedName>
</protein>
<dbReference type="Proteomes" id="UP001177021">
    <property type="component" value="Unassembled WGS sequence"/>
</dbReference>
<accession>A0ACB0LNA5</accession>